<dbReference type="Proteomes" id="UP000265520">
    <property type="component" value="Unassembled WGS sequence"/>
</dbReference>
<protein>
    <submittedName>
        <fullName evidence="1">Uncharacterized protein</fullName>
    </submittedName>
</protein>
<name>A0A392S2W0_9FABA</name>
<comment type="caution">
    <text evidence="1">The sequence shown here is derived from an EMBL/GenBank/DDBJ whole genome shotgun (WGS) entry which is preliminary data.</text>
</comment>
<reference evidence="1 2" key="1">
    <citation type="journal article" date="2018" name="Front. Plant Sci.">
        <title>Red Clover (Trifolium pratense) and Zigzag Clover (T. medium) - A Picture of Genomic Similarities and Differences.</title>
        <authorList>
            <person name="Dluhosova J."/>
            <person name="Istvanek J."/>
            <person name="Nedelnik J."/>
            <person name="Repkova J."/>
        </authorList>
    </citation>
    <scope>NUCLEOTIDE SEQUENCE [LARGE SCALE GENOMIC DNA]</scope>
    <source>
        <strain evidence="2">cv. 10/8</strain>
        <tissue evidence="1">Leaf</tissue>
    </source>
</reference>
<accession>A0A392S2W0</accession>
<keyword evidence="2" id="KW-1185">Reference proteome</keyword>
<dbReference type="EMBL" id="LXQA010301682">
    <property type="protein sequence ID" value="MCI42206.1"/>
    <property type="molecule type" value="Genomic_DNA"/>
</dbReference>
<organism evidence="1 2">
    <name type="scientific">Trifolium medium</name>
    <dbReference type="NCBI Taxonomy" id="97028"/>
    <lineage>
        <taxon>Eukaryota</taxon>
        <taxon>Viridiplantae</taxon>
        <taxon>Streptophyta</taxon>
        <taxon>Embryophyta</taxon>
        <taxon>Tracheophyta</taxon>
        <taxon>Spermatophyta</taxon>
        <taxon>Magnoliopsida</taxon>
        <taxon>eudicotyledons</taxon>
        <taxon>Gunneridae</taxon>
        <taxon>Pentapetalae</taxon>
        <taxon>rosids</taxon>
        <taxon>fabids</taxon>
        <taxon>Fabales</taxon>
        <taxon>Fabaceae</taxon>
        <taxon>Papilionoideae</taxon>
        <taxon>50 kb inversion clade</taxon>
        <taxon>NPAAA clade</taxon>
        <taxon>Hologalegina</taxon>
        <taxon>IRL clade</taxon>
        <taxon>Trifolieae</taxon>
        <taxon>Trifolium</taxon>
    </lineage>
</organism>
<evidence type="ECO:0000313" key="2">
    <source>
        <dbReference type="Proteomes" id="UP000265520"/>
    </source>
</evidence>
<feature type="non-terminal residue" evidence="1">
    <location>
        <position position="1"/>
    </location>
</feature>
<proteinExistence type="predicted"/>
<dbReference type="AlphaFoldDB" id="A0A392S2W0"/>
<evidence type="ECO:0000313" key="1">
    <source>
        <dbReference type="EMBL" id="MCI42206.1"/>
    </source>
</evidence>
<sequence length="25" mass="2803">RRSVMVACGGDEGCGGEMLTWWCWI</sequence>